<keyword evidence="1" id="KW-0472">Membrane</keyword>
<feature type="transmembrane region" description="Helical" evidence="1">
    <location>
        <begin position="24"/>
        <end position="42"/>
    </location>
</feature>
<accession>A0A5C5ZDC1</accession>
<keyword evidence="3" id="KW-1185">Reference proteome</keyword>
<evidence type="ECO:0000256" key="1">
    <source>
        <dbReference type="SAM" id="Phobius"/>
    </source>
</evidence>
<proteinExistence type="predicted"/>
<evidence type="ECO:0000313" key="2">
    <source>
        <dbReference type="EMBL" id="TWT85077.1"/>
    </source>
</evidence>
<reference evidence="2 3" key="1">
    <citation type="submission" date="2019-02" db="EMBL/GenBank/DDBJ databases">
        <title>Deep-cultivation of Planctomycetes and their phenomic and genomic characterization uncovers novel biology.</title>
        <authorList>
            <person name="Wiegand S."/>
            <person name="Jogler M."/>
            <person name="Boedeker C."/>
            <person name="Pinto D."/>
            <person name="Vollmers J."/>
            <person name="Rivas-Marin E."/>
            <person name="Kohn T."/>
            <person name="Peeters S.H."/>
            <person name="Heuer A."/>
            <person name="Rast P."/>
            <person name="Oberbeckmann S."/>
            <person name="Bunk B."/>
            <person name="Jeske O."/>
            <person name="Meyerdierks A."/>
            <person name="Storesund J.E."/>
            <person name="Kallscheuer N."/>
            <person name="Luecker S."/>
            <person name="Lage O.M."/>
            <person name="Pohl T."/>
            <person name="Merkel B.J."/>
            <person name="Hornburger P."/>
            <person name="Mueller R.-W."/>
            <person name="Bruemmer F."/>
            <person name="Labrenz M."/>
            <person name="Spormann A.M."/>
            <person name="Op Den Camp H."/>
            <person name="Overmann J."/>
            <person name="Amann R."/>
            <person name="Jetten M.S.M."/>
            <person name="Mascher T."/>
            <person name="Medema M.H."/>
            <person name="Devos D.P."/>
            <person name="Kaster A.-K."/>
            <person name="Ovreas L."/>
            <person name="Rohde M."/>
            <person name="Galperin M.Y."/>
            <person name="Jogler C."/>
        </authorList>
    </citation>
    <scope>NUCLEOTIDE SEQUENCE [LARGE SCALE GENOMIC DNA]</scope>
    <source>
        <strain evidence="2 3">CA13</strain>
    </source>
</reference>
<evidence type="ECO:0000313" key="3">
    <source>
        <dbReference type="Proteomes" id="UP000315010"/>
    </source>
</evidence>
<dbReference type="AlphaFoldDB" id="A0A5C5ZDC1"/>
<name>A0A5C5ZDC1_9BACT</name>
<dbReference type="EMBL" id="SJPJ01000001">
    <property type="protein sequence ID" value="TWT85077.1"/>
    <property type="molecule type" value="Genomic_DNA"/>
</dbReference>
<sequence length="172" mass="19531">MTFADQIGEPLITSERFRFSTRSLLICVAVIAVLLAVATYAVRAVNSVRLVVMDAYRVWGTGELLVDFMNANAQRWPNDWNELESFYEDTTRAYTVIENFNDIRDHIDIDFNFDPASITFDNAEDDPPFRAVWLRNGADSRYVGAGPNEIVYTHLRRLADTTSKPKSTDGEP</sequence>
<keyword evidence="1" id="KW-0812">Transmembrane</keyword>
<dbReference type="Proteomes" id="UP000315010">
    <property type="component" value="Unassembled WGS sequence"/>
</dbReference>
<comment type="caution">
    <text evidence="2">The sequence shown here is derived from an EMBL/GenBank/DDBJ whole genome shotgun (WGS) entry which is preliminary data.</text>
</comment>
<gene>
    <name evidence="2" type="ORF">CA13_65590</name>
</gene>
<keyword evidence="1" id="KW-1133">Transmembrane helix</keyword>
<protein>
    <submittedName>
        <fullName evidence="2">Uncharacterized protein</fullName>
    </submittedName>
</protein>
<organism evidence="2 3">
    <name type="scientific">Novipirellula herctigrandis</name>
    <dbReference type="NCBI Taxonomy" id="2527986"/>
    <lineage>
        <taxon>Bacteria</taxon>
        <taxon>Pseudomonadati</taxon>
        <taxon>Planctomycetota</taxon>
        <taxon>Planctomycetia</taxon>
        <taxon>Pirellulales</taxon>
        <taxon>Pirellulaceae</taxon>
        <taxon>Novipirellula</taxon>
    </lineage>
</organism>